<keyword evidence="8" id="KW-0238">DNA-binding</keyword>
<organism evidence="12 13">
    <name type="scientific">Merluccius polli</name>
    <name type="common">Benguela hake</name>
    <name type="synonym">Merluccius cadenati</name>
    <dbReference type="NCBI Taxonomy" id="89951"/>
    <lineage>
        <taxon>Eukaryota</taxon>
        <taxon>Metazoa</taxon>
        <taxon>Chordata</taxon>
        <taxon>Craniata</taxon>
        <taxon>Vertebrata</taxon>
        <taxon>Euteleostomi</taxon>
        <taxon>Actinopterygii</taxon>
        <taxon>Neopterygii</taxon>
        <taxon>Teleostei</taxon>
        <taxon>Neoteleostei</taxon>
        <taxon>Acanthomorphata</taxon>
        <taxon>Zeiogadaria</taxon>
        <taxon>Gadariae</taxon>
        <taxon>Gadiformes</taxon>
        <taxon>Gadoidei</taxon>
        <taxon>Merlucciidae</taxon>
        <taxon>Merluccius</taxon>
    </lineage>
</organism>
<dbReference type="PANTHER" id="PTHR46357:SF1">
    <property type="entry name" value="TRANSCRIPTIONAL REGULATOR ATRX"/>
    <property type="match status" value="1"/>
</dbReference>
<gene>
    <name evidence="12" type="primary">Atrx_3</name>
    <name evidence="12" type="ORF">N1851_005380</name>
</gene>
<evidence type="ECO:0000313" key="12">
    <source>
        <dbReference type="EMBL" id="KAK0152945.1"/>
    </source>
</evidence>
<dbReference type="GO" id="GO:0006281">
    <property type="term" value="P:DNA repair"/>
    <property type="evidence" value="ECO:0007669"/>
    <property type="project" value="UniProtKB-KW"/>
</dbReference>
<keyword evidence="9" id="KW-0234">DNA repair</keyword>
<evidence type="ECO:0000256" key="4">
    <source>
        <dbReference type="ARBA" id="ARBA00022741"/>
    </source>
</evidence>
<comment type="caution">
    <text evidence="12">The sequence shown here is derived from an EMBL/GenBank/DDBJ whole genome shotgun (WGS) entry which is preliminary data.</text>
</comment>
<accession>A0AA47P967</accession>
<dbReference type="Proteomes" id="UP001174136">
    <property type="component" value="Unassembled WGS sequence"/>
</dbReference>
<keyword evidence="4" id="KW-0547">Nucleotide-binding</keyword>
<dbReference type="GO" id="GO:0005634">
    <property type="term" value="C:nucleus"/>
    <property type="evidence" value="ECO:0007669"/>
    <property type="project" value="UniProtKB-SubCell"/>
</dbReference>
<dbReference type="GO" id="GO:0005721">
    <property type="term" value="C:pericentric heterochromatin"/>
    <property type="evidence" value="ECO:0007669"/>
    <property type="project" value="TreeGrafter"/>
</dbReference>
<evidence type="ECO:0000256" key="11">
    <source>
        <dbReference type="ARBA" id="ARBA00047995"/>
    </source>
</evidence>
<dbReference type="PANTHER" id="PTHR46357">
    <property type="entry name" value="TRANSCRIPTIONAL REGULATOR ATRX"/>
    <property type="match status" value="1"/>
</dbReference>
<dbReference type="EMBL" id="JAOPHQ010000877">
    <property type="protein sequence ID" value="KAK0152945.1"/>
    <property type="molecule type" value="Genomic_DNA"/>
</dbReference>
<evidence type="ECO:0000256" key="10">
    <source>
        <dbReference type="ARBA" id="ARBA00023242"/>
    </source>
</evidence>
<dbReference type="GO" id="GO:0005524">
    <property type="term" value="F:ATP binding"/>
    <property type="evidence" value="ECO:0007669"/>
    <property type="project" value="UniProtKB-KW"/>
</dbReference>
<dbReference type="EC" id="3.6.4.12" evidence="3"/>
<dbReference type="GO" id="GO:0031490">
    <property type="term" value="F:chromatin DNA binding"/>
    <property type="evidence" value="ECO:0007669"/>
    <property type="project" value="TreeGrafter"/>
</dbReference>
<keyword evidence="13" id="KW-1185">Reference proteome</keyword>
<keyword evidence="6" id="KW-0378">Hydrolase</keyword>
<keyword evidence="5" id="KW-0227">DNA damage</keyword>
<keyword evidence="7" id="KW-0067">ATP-binding</keyword>
<proteinExistence type="inferred from homology"/>
<evidence type="ECO:0000256" key="1">
    <source>
        <dbReference type="ARBA" id="ARBA00004123"/>
    </source>
</evidence>
<evidence type="ECO:0000256" key="7">
    <source>
        <dbReference type="ARBA" id="ARBA00022840"/>
    </source>
</evidence>
<evidence type="ECO:0000256" key="9">
    <source>
        <dbReference type="ARBA" id="ARBA00023204"/>
    </source>
</evidence>
<evidence type="ECO:0000256" key="3">
    <source>
        <dbReference type="ARBA" id="ARBA00012551"/>
    </source>
</evidence>
<comment type="similarity">
    <text evidence="2">Belongs to the SNF2/RAD54 helicase family.</text>
</comment>
<evidence type="ECO:0000256" key="6">
    <source>
        <dbReference type="ARBA" id="ARBA00022801"/>
    </source>
</evidence>
<protein>
    <recommendedName>
        <fullName evidence="3">DNA helicase</fullName>
        <ecNumber evidence="3">3.6.4.12</ecNumber>
    </recommendedName>
</protein>
<evidence type="ECO:0000256" key="2">
    <source>
        <dbReference type="ARBA" id="ARBA00007025"/>
    </source>
</evidence>
<dbReference type="InterPro" id="IPR052131">
    <property type="entry name" value="ATRX_domain-containing"/>
</dbReference>
<evidence type="ECO:0000256" key="8">
    <source>
        <dbReference type="ARBA" id="ARBA00023125"/>
    </source>
</evidence>
<keyword evidence="10" id="KW-0539">Nucleus</keyword>
<evidence type="ECO:0000313" key="13">
    <source>
        <dbReference type="Proteomes" id="UP001174136"/>
    </source>
</evidence>
<comment type="subcellular location">
    <subcellularLocation>
        <location evidence="1">Nucleus</location>
    </subcellularLocation>
</comment>
<comment type="catalytic activity">
    <reaction evidence="11">
        <text>ATP + H2O = ADP + phosphate + H(+)</text>
        <dbReference type="Rhea" id="RHEA:13065"/>
        <dbReference type="ChEBI" id="CHEBI:15377"/>
        <dbReference type="ChEBI" id="CHEBI:15378"/>
        <dbReference type="ChEBI" id="CHEBI:30616"/>
        <dbReference type="ChEBI" id="CHEBI:43474"/>
        <dbReference type="ChEBI" id="CHEBI:456216"/>
        <dbReference type="EC" id="3.6.4.12"/>
    </reaction>
</comment>
<dbReference type="GO" id="GO:0016787">
    <property type="term" value="F:hydrolase activity"/>
    <property type="evidence" value="ECO:0007669"/>
    <property type="project" value="UniProtKB-KW"/>
</dbReference>
<dbReference type="AlphaFoldDB" id="A0AA47P967"/>
<name>A0AA47P967_MERPO</name>
<sequence length="174" mass="19366">MLDDPKSKKSKRNTTTMKPTACSLSQDVVLSELLQSCKEQIVSYHEHETLLDHKADEELSEAERKAAWAEYEAEGVFLLNKQPKPGGLSLLSADHELHPTTLQMKPDDQLIALLKQSKVAVNETFVSLQSLRCISLPEYVERVVSPSSTRTGARFPDCVSITWHSAVEGVFVVT</sequence>
<evidence type="ECO:0000256" key="5">
    <source>
        <dbReference type="ARBA" id="ARBA00022763"/>
    </source>
</evidence>
<dbReference type="GO" id="GO:0003678">
    <property type="term" value="F:DNA helicase activity"/>
    <property type="evidence" value="ECO:0007669"/>
    <property type="project" value="UniProtKB-EC"/>
</dbReference>
<dbReference type="GO" id="GO:0006338">
    <property type="term" value="P:chromatin remodeling"/>
    <property type="evidence" value="ECO:0007669"/>
    <property type="project" value="TreeGrafter"/>
</dbReference>
<reference evidence="12" key="1">
    <citation type="journal article" date="2023" name="Front. Mar. Sci.">
        <title>A new Merluccius polli reference genome to investigate the effects of global change in West African waters.</title>
        <authorList>
            <person name="Mateo J.L."/>
            <person name="Blanco-Fernandez C."/>
            <person name="Garcia-Vazquez E."/>
            <person name="Machado-Schiaffino G."/>
        </authorList>
    </citation>
    <scope>NUCLEOTIDE SEQUENCE</scope>
    <source>
        <strain evidence="12">C29</strain>
        <tissue evidence="12">Fin</tissue>
    </source>
</reference>
<dbReference type="GO" id="GO:0031297">
    <property type="term" value="P:replication fork processing"/>
    <property type="evidence" value="ECO:0007669"/>
    <property type="project" value="TreeGrafter"/>
</dbReference>